<dbReference type="InterPro" id="IPR036188">
    <property type="entry name" value="FAD/NAD-bd_sf"/>
</dbReference>
<feature type="compositionally biased region" description="Basic residues" evidence="1">
    <location>
        <begin position="22"/>
        <end position="34"/>
    </location>
</feature>
<evidence type="ECO:0000256" key="1">
    <source>
        <dbReference type="SAM" id="MobiDB-lite"/>
    </source>
</evidence>
<dbReference type="InterPro" id="IPR050464">
    <property type="entry name" value="Zeta_carotene_desat/Oxidored"/>
</dbReference>
<keyword evidence="4" id="KW-1185">Reference proteome</keyword>
<protein>
    <submittedName>
        <fullName evidence="3">NAD(P)-binding protein</fullName>
    </submittedName>
</protein>
<dbReference type="GO" id="GO:0016491">
    <property type="term" value="F:oxidoreductase activity"/>
    <property type="evidence" value="ECO:0007669"/>
    <property type="project" value="InterPro"/>
</dbReference>
<organism evidence="3 4">
    <name type="scientific">Streptomyces fagopyri</name>
    <dbReference type="NCBI Taxonomy" id="2662397"/>
    <lineage>
        <taxon>Bacteria</taxon>
        <taxon>Bacillati</taxon>
        <taxon>Actinomycetota</taxon>
        <taxon>Actinomycetes</taxon>
        <taxon>Kitasatosporales</taxon>
        <taxon>Streptomycetaceae</taxon>
        <taxon>Streptomyces</taxon>
    </lineage>
</organism>
<dbReference type="PANTHER" id="PTHR42923">
    <property type="entry name" value="PROTOPORPHYRINOGEN OXIDASE"/>
    <property type="match status" value="1"/>
</dbReference>
<evidence type="ECO:0000313" key="3">
    <source>
        <dbReference type="EMBL" id="QFZ78197.1"/>
    </source>
</evidence>
<dbReference type="InterPro" id="IPR002937">
    <property type="entry name" value="Amino_oxidase"/>
</dbReference>
<dbReference type="SUPFAM" id="SSF51905">
    <property type="entry name" value="FAD/NAD(P)-binding domain"/>
    <property type="match status" value="1"/>
</dbReference>
<dbReference type="KEGG" id="sfy:GFH48_37285"/>
<gene>
    <name evidence="3" type="ORF">GFH48_37285</name>
</gene>
<dbReference type="AlphaFoldDB" id="A0A5Q0LP91"/>
<dbReference type="EMBL" id="CP045643">
    <property type="protein sequence ID" value="QFZ78197.1"/>
    <property type="molecule type" value="Genomic_DNA"/>
</dbReference>
<feature type="domain" description="Amine oxidase" evidence="2">
    <location>
        <begin position="44"/>
        <end position="446"/>
    </location>
</feature>
<sequence length="451" mass="49364">MVREASGDASGTDEETADRGRRAQPGRRGQRGQGRRTAVIGGGVAGLTAAHVLRRARQVVLYEADDRLGGHAHTHDLASSDGRLHRVDSGFIVHNRRTYPNLLRLFDELGVATQESEMSMSVRCEGCGLEYAGARGPAGLFARPRNALRGSYLRMLTEVPAFHRAARRLLDAGGEEGLTLGEFLTRERFSPYFVRHFATPMVSAVWSCDAVTAARYPAGHLFRFLDHHGMLSVSDSPVWRTVTGGSRSYVDRVAKQFDAVHTSAPVRAVRRHADGVDITTADGTTESYDSAVIAVHPDQALRLLADPTEAEREVLGAFRYSRNTTLLHTDTALLPRARGARASWNYLMPSCDAGADRVRVSYDMNRLQRLDAPENYVVTLGGEDRVDPDRVLARMVYEHPVYTPESVAAQTRLPELDSPVIAYAGAYHGWGFHEDGCRSGVAAAAALGVTW</sequence>
<reference evidence="3 4" key="1">
    <citation type="submission" date="2019-10" db="EMBL/GenBank/DDBJ databases">
        <title>A novel species.</title>
        <authorList>
            <person name="Gao J."/>
        </authorList>
    </citation>
    <scope>NUCLEOTIDE SEQUENCE [LARGE SCALE GENOMIC DNA]</scope>
    <source>
        <strain evidence="3 4">QMT-28</strain>
    </source>
</reference>
<dbReference type="Pfam" id="PF01593">
    <property type="entry name" value="Amino_oxidase"/>
    <property type="match status" value="1"/>
</dbReference>
<feature type="region of interest" description="Disordered" evidence="1">
    <location>
        <begin position="1"/>
        <end position="37"/>
    </location>
</feature>
<dbReference type="Proteomes" id="UP000326179">
    <property type="component" value="Chromosome"/>
</dbReference>
<evidence type="ECO:0000259" key="2">
    <source>
        <dbReference type="Pfam" id="PF01593"/>
    </source>
</evidence>
<name>A0A5Q0LP91_9ACTN</name>
<dbReference type="RefSeq" id="WP_153292376.1">
    <property type="nucleotide sequence ID" value="NZ_CP045643.1"/>
</dbReference>
<proteinExistence type="predicted"/>
<dbReference type="Gene3D" id="3.50.50.60">
    <property type="entry name" value="FAD/NAD(P)-binding domain"/>
    <property type="match status" value="1"/>
</dbReference>
<dbReference type="PANTHER" id="PTHR42923:SF17">
    <property type="entry name" value="AMINE OXIDASE DOMAIN-CONTAINING PROTEIN"/>
    <property type="match status" value="1"/>
</dbReference>
<accession>A0A5Q0LP91</accession>
<evidence type="ECO:0000313" key="4">
    <source>
        <dbReference type="Proteomes" id="UP000326179"/>
    </source>
</evidence>